<dbReference type="RefSeq" id="WP_330157367.1">
    <property type="nucleotide sequence ID" value="NZ_BAAAJA010000028.1"/>
</dbReference>
<dbReference type="PRINTS" id="PR00455">
    <property type="entry name" value="HTHTETR"/>
</dbReference>
<evidence type="ECO:0000256" key="3">
    <source>
        <dbReference type="ARBA" id="ARBA00023163"/>
    </source>
</evidence>
<protein>
    <submittedName>
        <fullName evidence="6">Helix-turn-helix domain-containing protein</fullName>
    </submittedName>
</protein>
<proteinExistence type="predicted"/>
<dbReference type="EMBL" id="JAUUCC010000011">
    <property type="protein sequence ID" value="MEE2050123.1"/>
    <property type="molecule type" value="Genomic_DNA"/>
</dbReference>
<dbReference type="InterPro" id="IPR041669">
    <property type="entry name" value="TetR_C_15"/>
</dbReference>
<evidence type="ECO:0000313" key="6">
    <source>
        <dbReference type="EMBL" id="MEE2050123.1"/>
    </source>
</evidence>
<name>A0ABU7KLF1_9ACTN</name>
<dbReference type="InterPro" id="IPR050109">
    <property type="entry name" value="HTH-type_TetR-like_transc_reg"/>
</dbReference>
<organism evidence="6 7">
    <name type="scientific">Nocardiopsis tropica</name>
    <dbReference type="NCBI Taxonomy" id="109330"/>
    <lineage>
        <taxon>Bacteria</taxon>
        <taxon>Bacillati</taxon>
        <taxon>Actinomycetota</taxon>
        <taxon>Actinomycetes</taxon>
        <taxon>Streptosporangiales</taxon>
        <taxon>Nocardiopsidaceae</taxon>
        <taxon>Nocardiopsis</taxon>
    </lineage>
</organism>
<dbReference type="PANTHER" id="PTHR30055:SF234">
    <property type="entry name" value="HTH-TYPE TRANSCRIPTIONAL REGULATOR BETI"/>
    <property type="match status" value="1"/>
</dbReference>
<evidence type="ECO:0000259" key="5">
    <source>
        <dbReference type="PROSITE" id="PS50977"/>
    </source>
</evidence>
<feature type="domain" description="HTH tetR-type" evidence="5">
    <location>
        <begin position="1"/>
        <end position="57"/>
    </location>
</feature>
<dbReference type="InterPro" id="IPR001647">
    <property type="entry name" value="HTH_TetR"/>
</dbReference>
<dbReference type="Pfam" id="PF17918">
    <property type="entry name" value="TetR_C_15"/>
    <property type="match status" value="1"/>
</dbReference>
<evidence type="ECO:0000256" key="2">
    <source>
        <dbReference type="ARBA" id="ARBA00023125"/>
    </source>
</evidence>
<reference evidence="6 7" key="1">
    <citation type="submission" date="2023-07" db="EMBL/GenBank/DDBJ databases">
        <authorList>
            <person name="Girao M."/>
            <person name="Carvalho M.F."/>
        </authorList>
    </citation>
    <scope>NUCLEOTIDE SEQUENCE [LARGE SCALE GENOMIC DNA]</scope>
    <source>
        <strain evidence="6 7">66/93</strain>
    </source>
</reference>
<sequence>MDVLLEAAAQVFEREGLSATTNRIAERSGFSVGTLYQYFPNKQALLFALAERHVSDVRVRFYALFERLREEEPSWADTVRSMTTELVAAHRDRSRLHELMHDYAPRVPEGVAELKALRATAVIELASHLRRCGLGGRDPERTSALLFHTADTQLHGALLGAEDAAEVLTRSLLALSEA</sequence>
<dbReference type="SUPFAM" id="SSF46689">
    <property type="entry name" value="Homeodomain-like"/>
    <property type="match status" value="1"/>
</dbReference>
<gene>
    <name evidence="6" type="ORF">Q8A49_06390</name>
</gene>
<dbReference type="Pfam" id="PF00440">
    <property type="entry name" value="TetR_N"/>
    <property type="match status" value="1"/>
</dbReference>
<dbReference type="PANTHER" id="PTHR30055">
    <property type="entry name" value="HTH-TYPE TRANSCRIPTIONAL REGULATOR RUTR"/>
    <property type="match status" value="1"/>
</dbReference>
<evidence type="ECO:0000256" key="4">
    <source>
        <dbReference type="PROSITE-ProRule" id="PRU00335"/>
    </source>
</evidence>
<comment type="caution">
    <text evidence="6">The sequence shown here is derived from an EMBL/GenBank/DDBJ whole genome shotgun (WGS) entry which is preliminary data.</text>
</comment>
<accession>A0ABU7KLF1</accession>
<feature type="DNA-binding region" description="H-T-H motif" evidence="4">
    <location>
        <begin position="20"/>
        <end position="39"/>
    </location>
</feature>
<keyword evidence="1" id="KW-0805">Transcription regulation</keyword>
<dbReference type="Proteomes" id="UP001348641">
    <property type="component" value="Unassembled WGS sequence"/>
</dbReference>
<dbReference type="Gene3D" id="1.10.357.10">
    <property type="entry name" value="Tetracycline Repressor, domain 2"/>
    <property type="match status" value="1"/>
</dbReference>
<keyword evidence="3" id="KW-0804">Transcription</keyword>
<keyword evidence="2 4" id="KW-0238">DNA-binding</keyword>
<dbReference type="PROSITE" id="PS50977">
    <property type="entry name" value="HTH_TETR_2"/>
    <property type="match status" value="1"/>
</dbReference>
<dbReference type="InterPro" id="IPR009057">
    <property type="entry name" value="Homeodomain-like_sf"/>
</dbReference>
<evidence type="ECO:0000313" key="7">
    <source>
        <dbReference type="Proteomes" id="UP001348641"/>
    </source>
</evidence>
<evidence type="ECO:0000256" key="1">
    <source>
        <dbReference type="ARBA" id="ARBA00023015"/>
    </source>
</evidence>